<dbReference type="AlphaFoldDB" id="A0A4Y7TSL0"/>
<evidence type="ECO:0000256" key="1">
    <source>
        <dbReference type="SAM" id="MobiDB-lite"/>
    </source>
</evidence>
<sequence length="474" mass="52370">MSLPPDALVDLIALTWFFSPTNHLESTSTLLPLEAGSDQGSPNIATRPNSPHTNARMRNSALPVNQLPSELLCNIFILFRPNLVPYRELGSGRLSQRGREHRPNIAWLFAMTHVCGYWRRIACGEPTLWNHLALPESVTIKDQLGPILIERAGSSLPLHIQEPIISRILCIRSLTPAQWTRLRTISLTPCPVGEAAARCALDMLRPDGPPHLTTLALDLPMLALPQIFQGRFPSLRHLTLVQASTWVPSNDFIRLTYLKLVNQPPHHRVPMLVFLRLLSSVPLLQYLSLDNAGPNAEPTSIITHSVALLRLRTLELCDALPDPRKLLVNLELPVDCVIHSASKSSDGVLLGPRDPAGVVSGLPCQPKIAVVDFHGPRSVDCDRLVFKGNTVYIDTSGWSARRAKAMKDVLEAVTDIYVGAHSSLAVQCATVLWKGLLRTTPNVRSITFTTGVHTVSIVEEARQVEVSEFFVFER</sequence>
<keyword evidence="3" id="KW-1185">Reference proteome</keyword>
<comment type="caution">
    <text evidence="2">The sequence shown here is derived from an EMBL/GenBank/DDBJ whole genome shotgun (WGS) entry which is preliminary data.</text>
</comment>
<gene>
    <name evidence="2" type="ORF">FA13DRAFT_1091764</name>
</gene>
<protein>
    <submittedName>
        <fullName evidence="2">Uncharacterized protein</fullName>
    </submittedName>
</protein>
<accession>A0A4Y7TSL0</accession>
<name>A0A4Y7TSL0_COPMI</name>
<dbReference type="SUPFAM" id="SSF52047">
    <property type="entry name" value="RNI-like"/>
    <property type="match status" value="1"/>
</dbReference>
<proteinExistence type="predicted"/>
<evidence type="ECO:0000313" key="3">
    <source>
        <dbReference type="Proteomes" id="UP000298030"/>
    </source>
</evidence>
<dbReference type="OrthoDB" id="2859827at2759"/>
<dbReference type="EMBL" id="QPFP01000005">
    <property type="protein sequence ID" value="TEB36981.1"/>
    <property type="molecule type" value="Genomic_DNA"/>
</dbReference>
<dbReference type="Proteomes" id="UP000298030">
    <property type="component" value="Unassembled WGS sequence"/>
</dbReference>
<evidence type="ECO:0000313" key="2">
    <source>
        <dbReference type="EMBL" id="TEB36981.1"/>
    </source>
</evidence>
<organism evidence="2 3">
    <name type="scientific">Coprinellus micaceus</name>
    <name type="common">Glistening ink-cap mushroom</name>
    <name type="synonym">Coprinus micaceus</name>
    <dbReference type="NCBI Taxonomy" id="71717"/>
    <lineage>
        <taxon>Eukaryota</taxon>
        <taxon>Fungi</taxon>
        <taxon>Dikarya</taxon>
        <taxon>Basidiomycota</taxon>
        <taxon>Agaricomycotina</taxon>
        <taxon>Agaricomycetes</taxon>
        <taxon>Agaricomycetidae</taxon>
        <taxon>Agaricales</taxon>
        <taxon>Agaricineae</taxon>
        <taxon>Psathyrellaceae</taxon>
        <taxon>Coprinellus</taxon>
    </lineage>
</organism>
<dbReference type="STRING" id="71717.A0A4Y7TSL0"/>
<reference evidence="2 3" key="1">
    <citation type="journal article" date="2019" name="Nat. Ecol. Evol.">
        <title>Megaphylogeny resolves global patterns of mushroom evolution.</title>
        <authorList>
            <person name="Varga T."/>
            <person name="Krizsan K."/>
            <person name="Foldi C."/>
            <person name="Dima B."/>
            <person name="Sanchez-Garcia M."/>
            <person name="Sanchez-Ramirez S."/>
            <person name="Szollosi G.J."/>
            <person name="Szarkandi J.G."/>
            <person name="Papp V."/>
            <person name="Albert L."/>
            <person name="Andreopoulos W."/>
            <person name="Angelini C."/>
            <person name="Antonin V."/>
            <person name="Barry K.W."/>
            <person name="Bougher N.L."/>
            <person name="Buchanan P."/>
            <person name="Buyck B."/>
            <person name="Bense V."/>
            <person name="Catcheside P."/>
            <person name="Chovatia M."/>
            <person name="Cooper J."/>
            <person name="Damon W."/>
            <person name="Desjardin D."/>
            <person name="Finy P."/>
            <person name="Geml J."/>
            <person name="Haridas S."/>
            <person name="Hughes K."/>
            <person name="Justo A."/>
            <person name="Karasinski D."/>
            <person name="Kautmanova I."/>
            <person name="Kiss B."/>
            <person name="Kocsube S."/>
            <person name="Kotiranta H."/>
            <person name="LaButti K.M."/>
            <person name="Lechner B.E."/>
            <person name="Liimatainen K."/>
            <person name="Lipzen A."/>
            <person name="Lukacs Z."/>
            <person name="Mihaltcheva S."/>
            <person name="Morgado L.N."/>
            <person name="Niskanen T."/>
            <person name="Noordeloos M.E."/>
            <person name="Ohm R.A."/>
            <person name="Ortiz-Santana B."/>
            <person name="Ovrebo C."/>
            <person name="Racz N."/>
            <person name="Riley R."/>
            <person name="Savchenko A."/>
            <person name="Shiryaev A."/>
            <person name="Soop K."/>
            <person name="Spirin V."/>
            <person name="Szebenyi C."/>
            <person name="Tomsovsky M."/>
            <person name="Tulloss R.E."/>
            <person name="Uehling J."/>
            <person name="Grigoriev I.V."/>
            <person name="Vagvolgyi C."/>
            <person name="Papp T."/>
            <person name="Martin F.M."/>
            <person name="Miettinen O."/>
            <person name="Hibbett D.S."/>
            <person name="Nagy L.G."/>
        </authorList>
    </citation>
    <scope>NUCLEOTIDE SEQUENCE [LARGE SCALE GENOMIC DNA]</scope>
    <source>
        <strain evidence="2 3">FP101781</strain>
    </source>
</reference>
<feature type="region of interest" description="Disordered" evidence="1">
    <location>
        <begin position="32"/>
        <end position="56"/>
    </location>
</feature>
<feature type="compositionally biased region" description="Polar residues" evidence="1">
    <location>
        <begin position="38"/>
        <end position="56"/>
    </location>
</feature>
<dbReference type="Gene3D" id="1.20.1280.50">
    <property type="match status" value="1"/>
</dbReference>